<dbReference type="AlphaFoldDB" id="A0A2J6RS00"/>
<evidence type="ECO:0000313" key="2">
    <source>
        <dbReference type="Proteomes" id="UP000235786"/>
    </source>
</evidence>
<dbReference type="InterPro" id="IPR011009">
    <property type="entry name" value="Kinase-like_dom_sf"/>
</dbReference>
<dbReference type="SUPFAM" id="SSF57850">
    <property type="entry name" value="RING/U-box"/>
    <property type="match status" value="1"/>
</dbReference>
<dbReference type="Gene3D" id="1.10.510.10">
    <property type="entry name" value="Transferase(Phosphotransferase) domain 1"/>
    <property type="match status" value="1"/>
</dbReference>
<dbReference type="Proteomes" id="UP000235786">
    <property type="component" value="Unassembled WGS sequence"/>
</dbReference>
<sequence length="652" mass="73590">MDVISSIIGLCQIVAKGVEVAKTLYHAPEELAALQEKVQDFKHLVQQTDSLHVHSDRAIVRNALSKAQATVQQLDQFIKAKLLTSINGGTARARRRAWGRNKSKAQKFRIAILESKENLVAALSANNSSFATQAHASLSTISQKIDFSCKSTSAIDEKLDSVLAVTLAIQNETHIANRLLRYSDGKSGCYLPLQAPQVAANLGTSPPRFLDTALYDFRALEQGEFMEEEQVEAFDLENSSRDCFSATQAASHLCQTPTPFGLLENSPNFALESYTLNDLLPYRKLQTFYAIEEHSNNFFRVNSYFGFFAKGSRQLCRLFISVVISQSLPYWNCLQVSTVMVQSVQLPESLRKGVELFLSTIENFRDIWHLTIYLEGNTTLGYDACPQSQIPPKQIRSPPYFQDILSRTIWDVQGIVKTTLTKFDICETDKGFMPPEYRHTNCISRGCSRPLRETVDATPRTDIFHLGMTLWLLAEGVPILSKEYLCQKAGYNSTDCREEHTDPIALPELSDEIPQYWEDIIADCRKPDPSQRPPAWKLLQRFPRNLNSAASLEAVQLSFKTKDIEDLSIFVRDIDVKVVCTFCGVPTSEHVFHCDTCVAGDFDLCPACFEQIRHCYRQDHFLVERKPGRGPQIQTEKFYSRPGPNGREVKIL</sequence>
<keyword evidence="2" id="KW-1185">Reference proteome</keyword>
<gene>
    <name evidence="1" type="ORF">L207DRAFT_623422</name>
</gene>
<evidence type="ECO:0008006" key="3">
    <source>
        <dbReference type="Google" id="ProtNLM"/>
    </source>
</evidence>
<accession>A0A2J6RS00</accession>
<name>A0A2J6RS00_HYAVF</name>
<proteinExistence type="predicted"/>
<evidence type="ECO:0000313" key="1">
    <source>
        <dbReference type="EMBL" id="PMD41233.1"/>
    </source>
</evidence>
<dbReference type="OrthoDB" id="3562480at2759"/>
<reference evidence="1 2" key="1">
    <citation type="submission" date="2016-04" db="EMBL/GenBank/DDBJ databases">
        <title>A degradative enzymes factory behind the ericoid mycorrhizal symbiosis.</title>
        <authorList>
            <consortium name="DOE Joint Genome Institute"/>
            <person name="Martino E."/>
            <person name="Morin E."/>
            <person name="Grelet G."/>
            <person name="Kuo A."/>
            <person name="Kohler A."/>
            <person name="Daghino S."/>
            <person name="Barry K."/>
            <person name="Choi C."/>
            <person name="Cichocki N."/>
            <person name="Clum A."/>
            <person name="Copeland A."/>
            <person name="Hainaut M."/>
            <person name="Haridas S."/>
            <person name="Labutti K."/>
            <person name="Lindquist E."/>
            <person name="Lipzen A."/>
            <person name="Khouja H.-R."/>
            <person name="Murat C."/>
            <person name="Ohm R."/>
            <person name="Olson A."/>
            <person name="Spatafora J."/>
            <person name="Veneault-Fourrey C."/>
            <person name="Henrissat B."/>
            <person name="Grigoriev I."/>
            <person name="Martin F."/>
            <person name="Perotto S."/>
        </authorList>
    </citation>
    <scope>NUCLEOTIDE SEQUENCE [LARGE SCALE GENOMIC DNA]</scope>
    <source>
        <strain evidence="1 2">F</strain>
    </source>
</reference>
<dbReference type="SUPFAM" id="SSF56112">
    <property type="entry name" value="Protein kinase-like (PK-like)"/>
    <property type="match status" value="1"/>
</dbReference>
<protein>
    <recommendedName>
        <fullName evidence="3">ZZ-type domain-containing protein</fullName>
    </recommendedName>
</protein>
<organism evidence="1 2">
    <name type="scientific">Hyaloscypha variabilis (strain UAMH 11265 / GT02V1 / F)</name>
    <name type="common">Meliniomyces variabilis</name>
    <dbReference type="NCBI Taxonomy" id="1149755"/>
    <lineage>
        <taxon>Eukaryota</taxon>
        <taxon>Fungi</taxon>
        <taxon>Dikarya</taxon>
        <taxon>Ascomycota</taxon>
        <taxon>Pezizomycotina</taxon>
        <taxon>Leotiomycetes</taxon>
        <taxon>Helotiales</taxon>
        <taxon>Hyaloscyphaceae</taxon>
        <taxon>Hyaloscypha</taxon>
        <taxon>Hyaloscypha variabilis</taxon>
    </lineage>
</organism>
<dbReference type="EMBL" id="KZ613944">
    <property type="protein sequence ID" value="PMD41233.1"/>
    <property type="molecule type" value="Genomic_DNA"/>
</dbReference>